<evidence type="ECO:0000256" key="1">
    <source>
        <dbReference type="SAM" id="MobiDB-lite"/>
    </source>
</evidence>
<dbReference type="PANTHER" id="PTHR30007">
    <property type="entry name" value="PHP DOMAIN PROTEIN"/>
    <property type="match status" value="1"/>
</dbReference>
<evidence type="ECO:0000313" key="3">
    <source>
        <dbReference type="EMBL" id="AJK45344.1"/>
    </source>
</evidence>
<feature type="domain" description="Transposase IS4-like" evidence="2">
    <location>
        <begin position="50"/>
        <end position="120"/>
    </location>
</feature>
<dbReference type="PANTHER" id="PTHR30007:SF0">
    <property type="entry name" value="TRANSPOSASE"/>
    <property type="match status" value="1"/>
</dbReference>
<dbReference type="Proteomes" id="UP000031838">
    <property type="component" value="Chromosome 1"/>
</dbReference>
<proteinExistence type="predicted"/>
<dbReference type="GO" id="GO:0006313">
    <property type="term" value="P:DNA transposition"/>
    <property type="evidence" value="ECO:0007669"/>
    <property type="project" value="InterPro"/>
</dbReference>
<dbReference type="InterPro" id="IPR002559">
    <property type="entry name" value="Transposase_11"/>
</dbReference>
<protein>
    <submittedName>
        <fullName evidence="3">Putative transposase IS4</fullName>
    </submittedName>
</protein>
<dbReference type="GO" id="GO:0004803">
    <property type="term" value="F:transposase activity"/>
    <property type="evidence" value="ECO:0007669"/>
    <property type="project" value="InterPro"/>
</dbReference>
<dbReference type="KEGG" id="bgp:BGL_1c08100"/>
<gene>
    <name evidence="3" type="ORF">BGL_1c08100</name>
</gene>
<dbReference type="AlphaFoldDB" id="A0A0B6RTA2"/>
<keyword evidence="4" id="KW-1185">Reference proteome</keyword>
<reference evidence="4" key="1">
    <citation type="submission" date="2011-03" db="EMBL/GenBank/DDBJ databases">
        <authorList>
            <person name="Voget S."/>
            <person name="Streit W.R."/>
            <person name="Jaeger K.E."/>
            <person name="Daniel R."/>
        </authorList>
    </citation>
    <scope>NUCLEOTIDE SEQUENCE [LARGE SCALE GENOMIC DNA]</scope>
    <source>
        <strain evidence="4">PG1</strain>
    </source>
</reference>
<feature type="region of interest" description="Disordered" evidence="1">
    <location>
        <begin position="121"/>
        <end position="153"/>
    </location>
</feature>
<accession>A0A0B6RTA2</accession>
<dbReference type="HOGENOM" id="CLU_1286764_0_0_4"/>
<name>A0A0B6RTA2_BURPL</name>
<dbReference type="GO" id="GO:0003677">
    <property type="term" value="F:DNA binding"/>
    <property type="evidence" value="ECO:0007669"/>
    <property type="project" value="InterPro"/>
</dbReference>
<evidence type="ECO:0000313" key="4">
    <source>
        <dbReference type="Proteomes" id="UP000031838"/>
    </source>
</evidence>
<reference evidence="3 4" key="2">
    <citation type="journal article" date="2016" name="Appl. Microbiol. Biotechnol.">
        <title>Mutations improving production and secretion of extracellular lipase by Burkholderia glumae PG1.</title>
        <authorList>
            <person name="Knapp A."/>
            <person name="Voget S."/>
            <person name="Gao R."/>
            <person name="Zaburannyi N."/>
            <person name="Krysciak D."/>
            <person name="Breuer M."/>
            <person name="Hauer B."/>
            <person name="Streit W.R."/>
            <person name="Muller R."/>
            <person name="Daniel R."/>
            <person name="Jaeger K.E."/>
        </authorList>
    </citation>
    <scope>NUCLEOTIDE SEQUENCE [LARGE SCALE GENOMIC DNA]</scope>
    <source>
        <strain evidence="3 4">PG1</strain>
    </source>
</reference>
<evidence type="ECO:0000259" key="2">
    <source>
        <dbReference type="Pfam" id="PF01609"/>
    </source>
</evidence>
<dbReference type="Pfam" id="PF01609">
    <property type="entry name" value="DDE_Tnp_1"/>
    <property type="match status" value="1"/>
</dbReference>
<dbReference type="EMBL" id="CP002580">
    <property type="protein sequence ID" value="AJK45344.1"/>
    <property type="molecule type" value="Genomic_DNA"/>
</dbReference>
<organism evidence="3 4">
    <name type="scientific">Burkholderia plantarii</name>
    <dbReference type="NCBI Taxonomy" id="41899"/>
    <lineage>
        <taxon>Bacteria</taxon>
        <taxon>Pseudomonadati</taxon>
        <taxon>Pseudomonadota</taxon>
        <taxon>Betaproteobacteria</taxon>
        <taxon>Burkholderiales</taxon>
        <taxon>Burkholderiaceae</taxon>
        <taxon>Burkholderia</taxon>
    </lineage>
</organism>
<sequence length="214" mass="23541">MPVRRHERHVRVSGIAPAVDVTGLPCAGCFEAMTDDLRSIIRVAQARQGPPGVVILDGHTLQSTCESGPRAGYDGYERKRGSKTHIAVDTLGRPLAVHITPADEQARAQFRNWLNKSNKRRAERWNSLSRTQATPAGMRQRPPQPRRSSCRLSSYPRRRKASCFCRDIGWSNAVSAGAIALASSRVSTSVCLKLAAALRRLCLVDARSCCSVFF</sequence>